<name>A0A1J4TT50_9BACT</name>
<protein>
    <submittedName>
        <fullName evidence="5">Histidine triad nucleotide-binding protein</fullName>
    </submittedName>
</protein>
<feature type="active site" description="Tele-AMP-histidine intermediate" evidence="1">
    <location>
        <position position="101"/>
    </location>
</feature>
<dbReference type="PROSITE" id="PS51084">
    <property type="entry name" value="HIT_2"/>
    <property type="match status" value="1"/>
</dbReference>
<dbReference type="Gene3D" id="3.30.428.10">
    <property type="entry name" value="HIT-like"/>
    <property type="match status" value="1"/>
</dbReference>
<dbReference type="InterPro" id="IPR011146">
    <property type="entry name" value="HIT-like"/>
</dbReference>
<feature type="domain" description="HIT" evidence="4">
    <location>
        <begin position="6"/>
        <end position="114"/>
    </location>
</feature>
<evidence type="ECO:0000259" key="4">
    <source>
        <dbReference type="PROSITE" id="PS51084"/>
    </source>
</evidence>
<dbReference type="InterPro" id="IPR036265">
    <property type="entry name" value="HIT-like_sf"/>
</dbReference>
<dbReference type="Pfam" id="PF01230">
    <property type="entry name" value="HIT"/>
    <property type="match status" value="1"/>
</dbReference>
<evidence type="ECO:0000256" key="3">
    <source>
        <dbReference type="PROSITE-ProRule" id="PRU00464"/>
    </source>
</evidence>
<dbReference type="GO" id="GO:0003824">
    <property type="term" value="F:catalytic activity"/>
    <property type="evidence" value="ECO:0007669"/>
    <property type="project" value="InterPro"/>
</dbReference>
<dbReference type="InterPro" id="IPR001310">
    <property type="entry name" value="Histidine_triad_HIT"/>
</dbReference>
<dbReference type="PANTHER" id="PTHR23089">
    <property type="entry name" value="HISTIDINE TRIAD HIT PROTEIN"/>
    <property type="match status" value="1"/>
</dbReference>
<comment type="caution">
    <text evidence="5">The sequence shown here is derived from an EMBL/GenBank/DDBJ whole genome shotgun (WGS) entry which is preliminary data.</text>
</comment>
<feature type="short sequence motif" description="Histidine triad motif" evidence="2 3">
    <location>
        <begin position="99"/>
        <end position="103"/>
    </location>
</feature>
<proteinExistence type="predicted"/>
<evidence type="ECO:0000256" key="2">
    <source>
        <dbReference type="PIRSR" id="PIRSR601310-3"/>
    </source>
</evidence>
<dbReference type="PRINTS" id="PR00332">
    <property type="entry name" value="HISTRIAD"/>
</dbReference>
<dbReference type="CDD" id="cd01276">
    <property type="entry name" value="PKCI_related"/>
    <property type="match status" value="1"/>
</dbReference>
<evidence type="ECO:0000256" key="1">
    <source>
        <dbReference type="PIRSR" id="PIRSR601310-1"/>
    </source>
</evidence>
<accession>A0A1J4TT50</accession>
<dbReference type="PROSITE" id="PS00892">
    <property type="entry name" value="HIT_1"/>
    <property type="match status" value="1"/>
</dbReference>
<sequence>MAENCIFCKIIKGEIGGNFIRRKKDYVAFKDINPKAPVHVLIVPVKHFASLENADDKDKLLLGDLMIAVRDIARKLKISESGYKIVINNGEDSGQLVFHMHIHLLGGWQKVSHWKV</sequence>
<dbReference type="Proteomes" id="UP000183120">
    <property type="component" value="Unassembled WGS sequence"/>
</dbReference>
<organism evidence="5 6">
    <name type="scientific">Candidatus Gottesmanbacteria bacterium CG1_02_37_22</name>
    <dbReference type="NCBI Taxonomy" id="1805209"/>
    <lineage>
        <taxon>Bacteria</taxon>
        <taxon>Candidatus Gottesmaniibacteriota</taxon>
    </lineage>
</organism>
<dbReference type="InterPro" id="IPR019808">
    <property type="entry name" value="Histidine_triad_CS"/>
</dbReference>
<dbReference type="SUPFAM" id="SSF54197">
    <property type="entry name" value="HIT-like"/>
    <property type="match status" value="1"/>
</dbReference>
<dbReference type="EMBL" id="MNUY01000049">
    <property type="protein sequence ID" value="OIO13797.1"/>
    <property type="molecule type" value="Genomic_DNA"/>
</dbReference>
<evidence type="ECO:0000313" key="5">
    <source>
        <dbReference type="EMBL" id="OIO13797.1"/>
    </source>
</evidence>
<dbReference type="AlphaFoldDB" id="A0A1J4TT50"/>
<reference evidence="5 6" key="1">
    <citation type="journal article" date="2016" name="Environ. Microbiol.">
        <title>Genomic resolution of a cold subsurface aquifer community provides metabolic insights for novel microbes adapted to high CO concentrations.</title>
        <authorList>
            <person name="Probst A.J."/>
            <person name="Castelle C.J."/>
            <person name="Singh A."/>
            <person name="Brown C.T."/>
            <person name="Anantharaman K."/>
            <person name="Sharon I."/>
            <person name="Hug L.A."/>
            <person name="Burstein D."/>
            <person name="Emerson J.B."/>
            <person name="Thomas B.C."/>
            <person name="Banfield J.F."/>
        </authorList>
    </citation>
    <scope>NUCLEOTIDE SEQUENCE [LARGE SCALE GENOMIC DNA]</scope>
    <source>
        <strain evidence="5">CG1_02_37_22</strain>
    </source>
</reference>
<dbReference type="STRING" id="1805209.AUJ73_03210"/>
<evidence type="ECO:0000313" key="6">
    <source>
        <dbReference type="Proteomes" id="UP000183120"/>
    </source>
</evidence>
<gene>
    <name evidence="5" type="ORF">AUJ73_03210</name>
</gene>